<evidence type="ECO:0000256" key="10">
    <source>
        <dbReference type="SAM" id="SignalP"/>
    </source>
</evidence>
<dbReference type="Gene3D" id="2.160.20.10">
    <property type="entry name" value="Single-stranded right-handed beta-helix, Pectin lyase-like"/>
    <property type="match status" value="2"/>
</dbReference>
<evidence type="ECO:0000313" key="12">
    <source>
        <dbReference type="Proteomes" id="UP000015100"/>
    </source>
</evidence>
<evidence type="ECO:0000256" key="9">
    <source>
        <dbReference type="RuleBase" id="RU361169"/>
    </source>
</evidence>
<feature type="chain" id="PRO_5004561525" description="Glycoside hydrolase family 28 protein" evidence="10">
    <location>
        <begin position="22"/>
        <end position="352"/>
    </location>
</feature>
<keyword evidence="8" id="KW-0961">Cell wall biogenesis/degradation</keyword>
<organism evidence="11 12">
    <name type="scientific">Dactylellina haptotyla (strain CBS 200.50)</name>
    <name type="common">Nematode-trapping fungus</name>
    <name type="synonym">Monacrosporium haptotylum</name>
    <dbReference type="NCBI Taxonomy" id="1284197"/>
    <lineage>
        <taxon>Eukaryota</taxon>
        <taxon>Fungi</taxon>
        <taxon>Dikarya</taxon>
        <taxon>Ascomycota</taxon>
        <taxon>Pezizomycotina</taxon>
        <taxon>Orbiliomycetes</taxon>
        <taxon>Orbiliales</taxon>
        <taxon>Orbiliaceae</taxon>
        <taxon>Dactylellina</taxon>
    </lineage>
</organism>
<evidence type="ECO:0000313" key="11">
    <source>
        <dbReference type="EMBL" id="EPS37892.1"/>
    </source>
</evidence>
<comment type="similarity">
    <text evidence="2 9">Belongs to the glycosyl hydrolase 28 family.</text>
</comment>
<keyword evidence="7 9" id="KW-0326">Glycosidase</keyword>
<dbReference type="InterPro" id="IPR011050">
    <property type="entry name" value="Pectin_lyase_fold/virulence"/>
</dbReference>
<dbReference type="InterPro" id="IPR050434">
    <property type="entry name" value="Glycosyl_hydrlase_28"/>
</dbReference>
<protein>
    <recommendedName>
        <fullName evidence="13">Glycoside hydrolase family 28 protein</fullName>
    </recommendedName>
</protein>
<evidence type="ECO:0008006" key="13">
    <source>
        <dbReference type="Google" id="ProtNLM"/>
    </source>
</evidence>
<dbReference type="AlphaFoldDB" id="S8BRS7"/>
<dbReference type="GO" id="GO:0004650">
    <property type="term" value="F:polygalacturonase activity"/>
    <property type="evidence" value="ECO:0007669"/>
    <property type="project" value="InterPro"/>
</dbReference>
<comment type="subcellular location">
    <subcellularLocation>
        <location evidence="1">Secreted</location>
    </subcellularLocation>
</comment>
<dbReference type="eggNOG" id="ENOG502QW1P">
    <property type="taxonomic scope" value="Eukaryota"/>
</dbReference>
<evidence type="ECO:0000256" key="1">
    <source>
        <dbReference type="ARBA" id="ARBA00004613"/>
    </source>
</evidence>
<keyword evidence="4 10" id="KW-0732">Signal</keyword>
<keyword evidence="3" id="KW-0964">Secreted</keyword>
<evidence type="ECO:0000256" key="2">
    <source>
        <dbReference type="ARBA" id="ARBA00008834"/>
    </source>
</evidence>
<dbReference type="PANTHER" id="PTHR31884:SF1">
    <property type="entry name" value="POLYGALACTURONASE"/>
    <property type="match status" value="1"/>
</dbReference>
<reference evidence="12" key="2">
    <citation type="submission" date="2013-04" db="EMBL/GenBank/DDBJ databases">
        <title>Genomic mechanisms accounting for the adaptation to parasitism in nematode-trapping fungi.</title>
        <authorList>
            <person name="Ahren D.G."/>
        </authorList>
    </citation>
    <scope>NUCLEOTIDE SEQUENCE [LARGE SCALE GENOMIC DNA]</scope>
    <source>
        <strain evidence="12">CBS 200.50</strain>
    </source>
</reference>
<dbReference type="EMBL" id="AQGS01000598">
    <property type="protein sequence ID" value="EPS37892.1"/>
    <property type="molecule type" value="Genomic_DNA"/>
</dbReference>
<proteinExistence type="inferred from homology"/>
<keyword evidence="12" id="KW-1185">Reference proteome</keyword>
<dbReference type="GO" id="GO:0045490">
    <property type="term" value="P:pectin catabolic process"/>
    <property type="evidence" value="ECO:0007669"/>
    <property type="project" value="TreeGrafter"/>
</dbReference>
<dbReference type="HOGENOM" id="CLU_787596_0_0_1"/>
<comment type="caution">
    <text evidence="11">The sequence shown here is derived from an EMBL/GenBank/DDBJ whole genome shotgun (WGS) entry which is preliminary data.</text>
</comment>
<dbReference type="Proteomes" id="UP000015100">
    <property type="component" value="Unassembled WGS sequence"/>
</dbReference>
<dbReference type="GO" id="GO:0005576">
    <property type="term" value="C:extracellular region"/>
    <property type="evidence" value="ECO:0007669"/>
    <property type="project" value="UniProtKB-SubCell"/>
</dbReference>
<accession>S8BRS7</accession>
<evidence type="ECO:0000256" key="6">
    <source>
        <dbReference type="ARBA" id="ARBA00022801"/>
    </source>
</evidence>
<sequence length="352" mass="36828">MRSSRSSLVILAISGIGYTTAQQTNAAVLMGQVLLLVPREPSVYTRTIITPNVFQVYFMNKDRQKKLVIPKLSALGTAGTTTTSKTTNLTTVAMTTSATGTAATTTKTTATPANPCLCTARSQITAAQSNCTTLTLSGINSPTSSSFVLNALKPSATVIFAGNDGNPKPGQFLKIQMTNSLFTDLYFLNFPTQGLNIASCSDTTFKNIYIDNDAGFAANSISNGLPAAHNTDGFNVGNSNNIVMNNLTVYGLSINGGGSSGTHITENITFKDFADIQNAAIDVEQNYGGGNPTNGVLIKGITYKNITRSVDSSAKVYNLVCGSGSYQDFSFSGIKVTGAGKANTCTNLACPS</sequence>
<evidence type="ECO:0000256" key="5">
    <source>
        <dbReference type="ARBA" id="ARBA00022737"/>
    </source>
</evidence>
<keyword evidence="6 9" id="KW-0378">Hydrolase</keyword>
<evidence type="ECO:0000256" key="3">
    <source>
        <dbReference type="ARBA" id="ARBA00022525"/>
    </source>
</evidence>
<reference evidence="11 12" key="1">
    <citation type="journal article" date="2013" name="PLoS Genet.">
        <title>Genomic mechanisms accounting for the adaptation to parasitism in nematode-trapping fungi.</title>
        <authorList>
            <person name="Meerupati T."/>
            <person name="Andersson K.M."/>
            <person name="Friman E."/>
            <person name="Kumar D."/>
            <person name="Tunlid A."/>
            <person name="Ahren D."/>
        </authorList>
    </citation>
    <scope>NUCLEOTIDE SEQUENCE [LARGE SCALE GENOMIC DNA]</scope>
    <source>
        <strain evidence="11 12">CBS 200.50</strain>
    </source>
</reference>
<dbReference type="InterPro" id="IPR012334">
    <property type="entry name" value="Pectin_lyas_fold"/>
</dbReference>
<dbReference type="SUPFAM" id="SSF51126">
    <property type="entry name" value="Pectin lyase-like"/>
    <property type="match status" value="1"/>
</dbReference>
<keyword evidence="5" id="KW-0677">Repeat</keyword>
<evidence type="ECO:0000256" key="7">
    <source>
        <dbReference type="ARBA" id="ARBA00023295"/>
    </source>
</evidence>
<dbReference type="Pfam" id="PF00295">
    <property type="entry name" value="Glyco_hydro_28"/>
    <property type="match status" value="2"/>
</dbReference>
<dbReference type="OrthoDB" id="1546079at2759"/>
<dbReference type="InterPro" id="IPR000743">
    <property type="entry name" value="Glyco_hydro_28"/>
</dbReference>
<feature type="signal peptide" evidence="10">
    <location>
        <begin position="1"/>
        <end position="21"/>
    </location>
</feature>
<evidence type="ECO:0000256" key="4">
    <source>
        <dbReference type="ARBA" id="ARBA00022729"/>
    </source>
</evidence>
<name>S8BRS7_DACHA</name>
<gene>
    <name evidence="11" type="ORF">H072_8401</name>
</gene>
<dbReference type="PANTHER" id="PTHR31884">
    <property type="entry name" value="POLYGALACTURONASE"/>
    <property type="match status" value="1"/>
</dbReference>
<dbReference type="GO" id="GO:0071555">
    <property type="term" value="P:cell wall organization"/>
    <property type="evidence" value="ECO:0007669"/>
    <property type="project" value="UniProtKB-KW"/>
</dbReference>
<evidence type="ECO:0000256" key="8">
    <source>
        <dbReference type="ARBA" id="ARBA00023316"/>
    </source>
</evidence>